<dbReference type="Pfam" id="PF13715">
    <property type="entry name" value="CarbopepD_reg_2"/>
    <property type="match status" value="1"/>
</dbReference>
<accession>A0A4Z0LZN5</accession>
<name>A0A4Z0LZN5_9GAMM</name>
<organism evidence="13 14">
    <name type="scientific">Mangrovimicrobium sediminis</name>
    <dbReference type="NCBI Taxonomy" id="2562682"/>
    <lineage>
        <taxon>Bacteria</taxon>
        <taxon>Pseudomonadati</taxon>
        <taxon>Pseudomonadota</taxon>
        <taxon>Gammaproteobacteria</taxon>
        <taxon>Cellvibrionales</taxon>
        <taxon>Halieaceae</taxon>
        <taxon>Mangrovimicrobium</taxon>
    </lineage>
</organism>
<keyword evidence="13" id="KW-0675">Receptor</keyword>
<dbReference type="AlphaFoldDB" id="A0A4Z0LZN5"/>
<dbReference type="PANTHER" id="PTHR40980">
    <property type="entry name" value="PLUG DOMAIN-CONTAINING PROTEIN"/>
    <property type="match status" value="1"/>
</dbReference>
<dbReference type="EMBL" id="SRLE01000009">
    <property type="protein sequence ID" value="TGD72694.1"/>
    <property type="molecule type" value="Genomic_DNA"/>
</dbReference>
<keyword evidence="7 8" id="KW-0998">Cell outer membrane</keyword>
<dbReference type="Pfam" id="PF07715">
    <property type="entry name" value="Plug"/>
    <property type="match status" value="1"/>
</dbReference>
<comment type="similarity">
    <text evidence="8 9">Belongs to the TonB-dependent receptor family.</text>
</comment>
<feature type="domain" description="TonB-dependent receptor plug" evidence="12">
    <location>
        <begin position="132"/>
        <end position="236"/>
    </location>
</feature>
<comment type="subcellular location">
    <subcellularLocation>
        <location evidence="1 8">Cell outer membrane</location>
        <topology evidence="1 8">Multi-pass membrane protein</topology>
    </subcellularLocation>
</comment>
<evidence type="ECO:0000256" key="6">
    <source>
        <dbReference type="ARBA" id="ARBA00023136"/>
    </source>
</evidence>
<dbReference type="Proteomes" id="UP000298050">
    <property type="component" value="Unassembled WGS sequence"/>
</dbReference>
<feature type="chain" id="PRO_5021264087" evidence="10">
    <location>
        <begin position="29"/>
        <end position="937"/>
    </location>
</feature>
<dbReference type="PROSITE" id="PS52016">
    <property type="entry name" value="TONB_DEPENDENT_REC_3"/>
    <property type="match status" value="1"/>
</dbReference>
<dbReference type="GO" id="GO:0030246">
    <property type="term" value="F:carbohydrate binding"/>
    <property type="evidence" value="ECO:0007669"/>
    <property type="project" value="InterPro"/>
</dbReference>
<proteinExistence type="inferred from homology"/>
<dbReference type="InterPro" id="IPR000531">
    <property type="entry name" value="Beta-barrel_TonB"/>
</dbReference>
<dbReference type="Gene3D" id="2.170.130.10">
    <property type="entry name" value="TonB-dependent receptor, plug domain"/>
    <property type="match status" value="1"/>
</dbReference>
<keyword evidence="2 8" id="KW-0813">Transport</keyword>
<evidence type="ECO:0000256" key="5">
    <source>
        <dbReference type="ARBA" id="ARBA00023077"/>
    </source>
</evidence>
<evidence type="ECO:0000256" key="7">
    <source>
        <dbReference type="ARBA" id="ARBA00023237"/>
    </source>
</evidence>
<dbReference type="InterPro" id="IPR012910">
    <property type="entry name" value="Plug_dom"/>
</dbReference>
<dbReference type="InterPro" id="IPR010104">
    <property type="entry name" value="TonB_rcpt_bac"/>
</dbReference>
<dbReference type="Pfam" id="PF00593">
    <property type="entry name" value="TonB_dep_Rec_b-barrel"/>
    <property type="match status" value="1"/>
</dbReference>
<evidence type="ECO:0000256" key="4">
    <source>
        <dbReference type="ARBA" id="ARBA00022692"/>
    </source>
</evidence>
<keyword evidence="6 8" id="KW-0472">Membrane</keyword>
<protein>
    <submittedName>
        <fullName evidence="13">TonB-dependent receptor</fullName>
    </submittedName>
</protein>
<feature type="domain" description="TonB-dependent receptor-like beta-barrel" evidence="11">
    <location>
        <begin position="448"/>
        <end position="903"/>
    </location>
</feature>
<dbReference type="OrthoDB" id="8727862at2"/>
<dbReference type="InterPro" id="IPR036942">
    <property type="entry name" value="Beta-barrel_TonB_sf"/>
</dbReference>
<dbReference type="InterPro" id="IPR013784">
    <property type="entry name" value="Carb-bd-like_fold"/>
</dbReference>
<keyword evidence="14" id="KW-1185">Reference proteome</keyword>
<dbReference type="NCBIfam" id="TIGR01782">
    <property type="entry name" value="TonB-Xanth-Caul"/>
    <property type="match status" value="1"/>
</dbReference>
<dbReference type="SUPFAM" id="SSF49452">
    <property type="entry name" value="Starch-binding domain-like"/>
    <property type="match status" value="1"/>
</dbReference>
<gene>
    <name evidence="13" type="ORF">E4634_14330</name>
</gene>
<keyword evidence="10" id="KW-0732">Signal</keyword>
<evidence type="ECO:0000256" key="1">
    <source>
        <dbReference type="ARBA" id="ARBA00004571"/>
    </source>
</evidence>
<evidence type="ECO:0000256" key="9">
    <source>
        <dbReference type="RuleBase" id="RU003357"/>
    </source>
</evidence>
<evidence type="ECO:0000313" key="13">
    <source>
        <dbReference type="EMBL" id="TGD72694.1"/>
    </source>
</evidence>
<dbReference type="Gene3D" id="2.40.170.20">
    <property type="entry name" value="TonB-dependent receptor, beta-barrel domain"/>
    <property type="match status" value="1"/>
</dbReference>
<keyword evidence="5 9" id="KW-0798">TonB box</keyword>
<dbReference type="SUPFAM" id="SSF56935">
    <property type="entry name" value="Porins"/>
    <property type="match status" value="1"/>
</dbReference>
<evidence type="ECO:0000259" key="12">
    <source>
        <dbReference type="Pfam" id="PF07715"/>
    </source>
</evidence>
<evidence type="ECO:0000256" key="10">
    <source>
        <dbReference type="SAM" id="SignalP"/>
    </source>
</evidence>
<reference evidence="13 14" key="1">
    <citation type="submission" date="2019-04" db="EMBL/GenBank/DDBJ databases">
        <title>Taxonomy of novel Haliea sp. from mangrove soil of West Coast of India.</title>
        <authorList>
            <person name="Verma A."/>
            <person name="Kumar P."/>
            <person name="Krishnamurthi S."/>
        </authorList>
    </citation>
    <scope>NUCLEOTIDE SEQUENCE [LARGE SCALE GENOMIC DNA]</scope>
    <source>
        <strain evidence="13 14">SAOS-164</strain>
    </source>
</reference>
<evidence type="ECO:0000256" key="2">
    <source>
        <dbReference type="ARBA" id="ARBA00022448"/>
    </source>
</evidence>
<evidence type="ECO:0000256" key="8">
    <source>
        <dbReference type="PROSITE-ProRule" id="PRU01360"/>
    </source>
</evidence>
<dbReference type="GO" id="GO:0009279">
    <property type="term" value="C:cell outer membrane"/>
    <property type="evidence" value="ECO:0007669"/>
    <property type="project" value="UniProtKB-SubCell"/>
</dbReference>
<dbReference type="Gene3D" id="2.60.40.1120">
    <property type="entry name" value="Carboxypeptidase-like, regulatory domain"/>
    <property type="match status" value="1"/>
</dbReference>
<dbReference type="PANTHER" id="PTHR40980:SF4">
    <property type="entry name" value="TONB-DEPENDENT RECEPTOR-LIKE BETA-BARREL DOMAIN-CONTAINING PROTEIN"/>
    <property type="match status" value="1"/>
</dbReference>
<dbReference type="RefSeq" id="WP_135445056.1">
    <property type="nucleotide sequence ID" value="NZ_SRLE01000009.1"/>
</dbReference>
<dbReference type="CDD" id="cd01347">
    <property type="entry name" value="ligand_gated_channel"/>
    <property type="match status" value="1"/>
</dbReference>
<dbReference type="InterPro" id="IPR039426">
    <property type="entry name" value="TonB-dep_rcpt-like"/>
</dbReference>
<comment type="caution">
    <text evidence="13">The sequence shown here is derived from an EMBL/GenBank/DDBJ whole genome shotgun (WGS) entry which is preliminary data.</text>
</comment>
<dbReference type="InterPro" id="IPR037066">
    <property type="entry name" value="Plug_dom_sf"/>
</dbReference>
<evidence type="ECO:0000313" key="14">
    <source>
        <dbReference type="Proteomes" id="UP000298050"/>
    </source>
</evidence>
<keyword evidence="3 8" id="KW-1134">Transmembrane beta strand</keyword>
<keyword evidence="4 8" id="KW-0812">Transmembrane</keyword>
<sequence>MKSSLRSLPLRAATCAALATLLASGAQAARLDGRITDSSGTRYLGSAIVRIAELNLTANTGKDGRYSFANLPEGTWTLVVEYIGAKKVSESVVIGASDVVRDVRLGDDLPPIENVLVYGQRAQAANALAQQRAADNITSVITAGDAGALPDGNIAEALQRAPGVFIERDQGEGRFVGIRGLQPSLNTVKINGVNVAAPDSDQRATALDVIPSNLLENLKITKSFTPDMDGDAIGGTIEVESLSGFDRDGQYLDFTAEGAYGDLQEEWSPKLGATWSNIFDAGEPGSLAMALSVSYQDREFGSENIEHDGGWVPAEANGNLYPEEPELRDYEITRKRMGAVFNLDWRPSATDEYYLRTLYSDFEDQEYRNRIEIEPDEDEGSIGATSASFDAAEYKRSLKDRKETQDIISAVIGGSNQRGDWTFDYSLGYSYAEEDEPNRHDTDFAPLDDYTLGYASIGETPSYQIDPRVNDPANYVLDEIAVENNLVEDEELSATFDVTWQTELFAAPTAFQFGAKVRQRDKERSSTVDVFDDFGDDDISAVDFAGGKLDYSLGDMGFAWNPGSVRRFASGLTEDNKDLDKSFTESTVGDYEIQEDIYAGYFMATVDLSSVTLIGGLRYELTDFESQGALGTVYENKDEDFDAAGFGVSKQDGDYDYFHPSLVVRWDALDEVVVRGAASQTIARPSFGALNPSSLAEIETDDGETELQIEGLGNPELDPYESINLDLGVEYYPEGDIGALSVGLFYKDIDNYIAEANVAGSVDLTPWTSQVGLTPADIDDADVLQFVNGGSADLLGLEVAWYKTFANGFLFGINGTFIDSSADFDGRDVDLPGSFSEVGNLVLGYEKHGLQLRVAVNYQSESLSVIGGDKSEDVFQDEHTQIDASAKYDIMEGVQIYFEGVNLTDEPRYFYQGDSAYNWQYEEYGRTYVLGLRVTSF</sequence>
<evidence type="ECO:0000256" key="3">
    <source>
        <dbReference type="ARBA" id="ARBA00022452"/>
    </source>
</evidence>
<feature type="signal peptide" evidence="10">
    <location>
        <begin position="1"/>
        <end position="28"/>
    </location>
</feature>
<evidence type="ECO:0000259" key="11">
    <source>
        <dbReference type="Pfam" id="PF00593"/>
    </source>
</evidence>